<evidence type="ECO:0000259" key="1">
    <source>
        <dbReference type="Pfam" id="PF14243"/>
    </source>
</evidence>
<accession>A0A3A8QIP0</accession>
<dbReference type="InterPro" id="IPR025643">
    <property type="entry name" value="R2K_3"/>
</dbReference>
<keyword evidence="3" id="KW-1185">Reference proteome</keyword>
<organism evidence="2 3">
    <name type="scientific">Corallococcus aberystwythensis</name>
    <dbReference type="NCBI Taxonomy" id="2316722"/>
    <lineage>
        <taxon>Bacteria</taxon>
        <taxon>Pseudomonadati</taxon>
        <taxon>Myxococcota</taxon>
        <taxon>Myxococcia</taxon>
        <taxon>Myxococcales</taxon>
        <taxon>Cystobacterineae</taxon>
        <taxon>Myxococcaceae</taxon>
        <taxon>Corallococcus</taxon>
    </lineage>
</organism>
<dbReference type="AlphaFoldDB" id="A0A3A8QIP0"/>
<evidence type="ECO:0000313" key="3">
    <source>
        <dbReference type="Proteomes" id="UP000267003"/>
    </source>
</evidence>
<protein>
    <submittedName>
        <fullName evidence="2">DUF4343 domain-containing protein</fullName>
    </submittedName>
</protein>
<dbReference type="RefSeq" id="WP_120557184.1">
    <property type="nucleotide sequence ID" value="NZ_RAWK01000124.1"/>
</dbReference>
<evidence type="ECO:0000313" key="2">
    <source>
        <dbReference type="EMBL" id="RKH63044.1"/>
    </source>
</evidence>
<name>A0A3A8QIP0_9BACT</name>
<dbReference type="EMBL" id="RAWK01000124">
    <property type="protein sequence ID" value="RKH63044.1"/>
    <property type="molecule type" value="Genomic_DNA"/>
</dbReference>
<dbReference type="Proteomes" id="UP000267003">
    <property type="component" value="Unassembled WGS sequence"/>
</dbReference>
<proteinExistence type="predicted"/>
<sequence length="255" mass="28533">MHWVVQNNLFNEQGFHTLMDVLAHGSIPHTLVKVIPFGGGIEPALELSGPVIVMGSLSLTRYACEQGWTPGAFINDQFDFRVWRRHLGPHLLNAGATVHRFADVPEQPGPFFIRPCLDDKSFSGMLTSWDAFSRWREQVLKLDTYATVTADTPVAVSEPRRIQREYRMVVVDGRVITGSLYKLGDRVVASSQVEPEVHAFAQRMAETWGPDRAYALDVFMHEGGLYVGELNNLNSAGFYAYDVGKMVAAVEAMRF</sequence>
<feature type="domain" description="ATP-grasp" evidence="1">
    <location>
        <begin position="65"/>
        <end position="249"/>
    </location>
</feature>
<dbReference type="OrthoDB" id="8338483at2"/>
<dbReference type="Pfam" id="PF14243">
    <property type="entry name" value="R2K_3"/>
    <property type="match status" value="1"/>
</dbReference>
<reference evidence="3" key="1">
    <citation type="submission" date="2018-09" db="EMBL/GenBank/DDBJ databases">
        <authorList>
            <person name="Livingstone P.G."/>
            <person name="Whitworth D.E."/>
        </authorList>
    </citation>
    <scope>NUCLEOTIDE SEQUENCE [LARGE SCALE GENOMIC DNA]</scope>
    <source>
        <strain evidence="3">AB050A</strain>
    </source>
</reference>
<gene>
    <name evidence="2" type="ORF">D7W81_21070</name>
</gene>
<comment type="caution">
    <text evidence="2">The sequence shown here is derived from an EMBL/GenBank/DDBJ whole genome shotgun (WGS) entry which is preliminary data.</text>
</comment>
<dbReference type="SUPFAM" id="SSF56059">
    <property type="entry name" value="Glutathione synthetase ATP-binding domain-like"/>
    <property type="match status" value="1"/>
</dbReference>